<dbReference type="Proteomes" id="UP001589613">
    <property type="component" value="Unassembled WGS sequence"/>
</dbReference>
<keyword evidence="2" id="KW-1185">Reference proteome</keyword>
<dbReference type="RefSeq" id="WP_083663986.1">
    <property type="nucleotide sequence ID" value="NZ_JBHMAX010000024.1"/>
</dbReference>
<dbReference type="InterPro" id="IPR011051">
    <property type="entry name" value="RmlC_Cupin_sf"/>
</dbReference>
<organism evidence="1 2">
    <name type="scientific">Ornithinimicrobium kibberense</name>
    <dbReference type="NCBI Taxonomy" id="282060"/>
    <lineage>
        <taxon>Bacteria</taxon>
        <taxon>Bacillati</taxon>
        <taxon>Actinomycetota</taxon>
        <taxon>Actinomycetes</taxon>
        <taxon>Micrococcales</taxon>
        <taxon>Ornithinimicrobiaceae</taxon>
        <taxon>Ornithinimicrobium</taxon>
    </lineage>
</organism>
<accession>A0ABV5V5H7</accession>
<evidence type="ECO:0008006" key="3">
    <source>
        <dbReference type="Google" id="ProtNLM"/>
    </source>
</evidence>
<sequence>MSGPDAPVPGSLEDPAHPVVGDLALTPEEEVDPYRVVDLLAEGERLLARAKESGRGRTVRSVVRQPGQNMILLGLPAGGGLPDHDAPGPASLLCLSGRVVLGSEGRSWTLPAGSAHAIPPARHDVVAEEDSVCVLTVSVG</sequence>
<protein>
    <recommendedName>
        <fullName evidence="3">Quercetin dioxygenase-like cupin family protein</fullName>
    </recommendedName>
</protein>
<dbReference type="EMBL" id="JBHMAX010000024">
    <property type="protein sequence ID" value="MFB9733072.1"/>
    <property type="molecule type" value="Genomic_DNA"/>
</dbReference>
<proteinExistence type="predicted"/>
<evidence type="ECO:0000313" key="1">
    <source>
        <dbReference type="EMBL" id="MFB9733072.1"/>
    </source>
</evidence>
<dbReference type="SUPFAM" id="SSF51182">
    <property type="entry name" value="RmlC-like cupins"/>
    <property type="match status" value="1"/>
</dbReference>
<dbReference type="Gene3D" id="2.60.120.10">
    <property type="entry name" value="Jelly Rolls"/>
    <property type="match status" value="1"/>
</dbReference>
<reference evidence="1 2" key="1">
    <citation type="submission" date="2024-09" db="EMBL/GenBank/DDBJ databases">
        <authorList>
            <person name="Sun Q."/>
            <person name="Mori K."/>
        </authorList>
    </citation>
    <scope>NUCLEOTIDE SEQUENCE [LARGE SCALE GENOMIC DNA]</scope>
    <source>
        <strain evidence="1 2">JCM 12763</strain>
    </source>
</reference>
<evidence type="ECO:0000313" key="2">
    <source>
        <dbReference type="Proteomes" id="UP001589613"/>
    </source>
</evidence>
<dbReference type="InterPro" id="IPR014710">
    <property type="entry name" value="RmlC-like_jellyroll"/>
</dbReference>
<name>A0ABV5V5H7_9MICO</name>
<gene>
    <name evidence="1" type="ORF">ACFFN0_13565</name>
</gene>
<comment type="caution">
    <text evidence="1">The sequence shown here is derived from an EMBL/GenBank/DDBJ whole genome shotgun (WGS) entry which is preliminary data.</text>
</comment>